<keyword evidence="4" id="KW-0055">Arginine biosynthesis</keyword>
<dbReference type="CDD" id="cd03894">
    <property type="entry name" value="M20_ArgE"/>
    <property type="match status" value="1"/>
</dbReference>
<keyword evidence="6" id="KW-0479">Metal-binding</keyword>
<comment type="cofactor">
    <cofactor evidence="1">
        <name>Zn(2+)</name>
        <dbReference type="ChEBI" id="CHEBI:29105"/>
    </cofactor>
</comment>
<dbReference type="GO" id="GO:0008777">
    <property type="term" value="F:acetylornithine deacetylase activity"/>
    <property type="evidence" value="ECO:0007669"/>
    <property type="project" value="TreeGrafter"/>
</dbReference>
<keyword evidence="9" id="KW-0170">Cobalt</keyword>
<evidence type="ECO:0000256" key="3">
    <source>
        <dbReference type="ARBA" id="ARBA00022490"/>
    </source>
</evidence>
<sequence length="387" mass="41558">MTDVLSPRQMLDRLVAFPTVSSRSNLDLIAFVESYLGGHGVATHRVPDATGEKASLFARIGPEAPGGVVLSGHTDVVPVDGQAWTSDPFRLVERDGRLYGRGTCDMKGFCAISLAMVPEMLAADLKRPIFVALSYDEELGCLGAPDMIDALVAREPKPGAVIVGEPTEMRVVTGHKSGWGYRVHVRGHSVHSSLMHRGVSAVMEAARLIAWMGNQVEENARDPAAGLAEGFDPPYTTLHAGRIEGGTADNITARECRFSGEIRALPSESLDGWQARVRAEAARIEARMRAIHPEAGIEIRTHMDLPGCAPEPDGAAERLARALTGDNGRHVVSYMTEAGQFQQRGLSTVVCGPGSIAQGHQPDEFIAISELQAGTRFVRRLIETLAA</sequence>
<dbReference type="NCBIfam" id="TIGR01892">
    <property type="entry name" value="AcOrn-deacetyl"/>
    <property type="match status" value="1"/>
</dbReference>
<name>A0A2W5NF88_RHOSU</name>
<dbReference type="InterPro" id="IPR011650">
    <property type="entry name" value="Peptidase_M20_dimer"/>
</dbReference>
<evidence type="ECO:0000256" key="9">
    <source>
        <dbReference type="ARBA" id="ARBA00023285"/>
    </source>
</evidence>
<evidence type="ECO:0000313" key="11">
    <source>
        <dbReference type="EMBL" id="PZQ49455.1"/>
    </source>
</evidence>
<proteinExistence type="inferred from homology"/>
<evidence type="ECO:0000256" key="1">
    <source>
        <dbReference type="ARBA" id="ARBA00001947"/>
    </source>
</evidence>
<dbReference type="PANTHER" id="PTHR43808">
    <property type="entry name" value="ACETYLORNITHINE DEACETYLASE"/>
    <property type="match status" value="1"/>
</dbReference>
<dbReference type="Pfam" id="PF07687">
    <property type="entry name" value="M20_dimer"/>
    <property type="match status" value="1"/>
</dbReference>
<protein>
    <submittedName>
        <fullName evidence="11">Acetylornithine deacetylase</fullName>
    </submittedName>
</protein>
<keyword evidence="8" id="KW-0862">Zinc</keyword>
<keyword evidence="5" id="KW-0028">Amino-acid biosynthesis</keyword>
<dbReference type="InterPro" id="IPR036264">
    <property type="entry name" value="Bact_exopeptidase_dim_dom"/>
</dbReference>
<evidence type="ECO:0000256" key="6">
    <source>
        <dbReference type="ARBA" id="ARBA00022723"/>
    </source>
</evidence>
<reference evidence="11 12" key="1">
    <citation type="submission" date="2017-08" db="EMBL/GenBank/DDBJ databases">
        <title>Infants hospitalized years apart are colonized by the same room-sourced microbial strains.</title>
        <authorList>
            <person name="Brooks B."/>
            <person name="Olm M.R."/>
            <person name="Firek B.A."/>
            <person name="Baker R."/>
            <person name="Thomas B.C."/>
            <person name="Morowitz M.J."/>
            <person name="Banfield J.F."/>
        </authorList>
    </citation>
    <scope>NUCLEOTIDE SEQUENCE [LARGE SCALE GENOMIC DNA]</scope>
    <source>
        <strain evidence="11">S2_005_002_R2_34</strain>
    </source>
</reference>
<keyword evidence="7" id="KW-0378">Hydrolase</keyword>
<evidence type="ECO:0000256" key="7">
    <source>
        <dbReference type="ARBA" id="ARBA00022801"/>
    </source>
</evidence>
<dbReference type="Gene3D" id="3.30.70.360">
    <property type="match status" value="1"/>
</dbReference>
<evidence type="ECO:0000256" key="5">
    <source>
        <dbReference type="ARBA" id="ARBA00022605"/>
    </source>
</evidence>
<keyword evidence="3" id="KW-0963">Cytoplasm</keyword>
<dbReference type="InterPro" id="IPR001261">
    <property type="entry name" value="ArgE/DapE_CS"/>
</dbReference>
<evidence type="ECO:0000256" key="2">
    <source>
        <dbReference type="ARBA" id="ARBA00005691"/>
    </source>
</evidence>
<feature type="domain" description="Peptidase M20 dimerisation" evidence="10">
    <location>
        <begin position="173"/>
        <end position="283"/>
    </location>
</feature>
<dbReference type="NCBIfam" id="NF005710">
    <property type="entry name" value="PRK07522.1"/>
    <property type="match status" value="1"/>
</dbReference>
<accession>A0A2W5NF88</accession>
<dbReference type="SUPFAM" id="SSF53187">
    <property type="entry name" value="Zn-dependent exopeptidases"/>
    <property type="match status" value="1"/>
</dbReference>
<dbReference type="AlphaFoldDB" id="A0A2W5NF88"/>
<comment type="caution">
    <text evidence="11">The sequence shown here is derived from an EMBL/GenBank/DDBJ whole genome shotgun (WGS) entry which is preliminary data.</text>
</comment>
<dbReference type="EMBL" id="QFPW01000007">
    <property type="protein sequence ID" value="PZQ49455.1"/>
    <property type="molecule type" value="Genomic_DNA"/>
</dbReference>
<evidence type="ECO:0000256" key="8">
    <source>
        <dbReference type="ARBA" id="ARBA00022833"/>
    </source>
</evidence>
<organism evidence="11 12">
    <name type="scientific">Rhodovulum sulfidophilum</name>
    <name type="common">Rhodobacter sulfidophilus</name>
    <dbReference type="NCBI Taxonomy" id="35806"/>
    <lineage>
        <taxon>Bacteria</taxon>
        <taxon>Pseudomonadati</taxon>
        <taxon>Pseudomonadota</taxon>
        <taxon>Alphaproteobacteria</taxon>
        <taxon>Rhodobacterales</taxon>
        <taxon>Paracoccaceae</taxon>
        <taxon>Rhodovulum</taxon>
    </lineage>
</organism>
<dbReference type="PROSITE" id="PS00759">
    <property type="entry name" value="ARGE_DAPE_CPG2_2"/>
    <property type="match status" value="1"/>
</dbReference>
<dbReference type="InterPro" id="IPR010169">
    <property type="entry name" value="AcOrn-deacetyl"/>
</dbReference>
<dbReference type="Gene3D" id="3.40.630.10">
    <property type="entry name" value="Zn peptidases"/>
    <property type="match status" value="1"/>
</dbReference>
<dbReference type="Proteomes" id="UP000249185">
    <property type="component" value="Unassembled WGS sequence"/>
</dbReference>
<dbReference type="PANTHER" id="PTHR43808:SF31">
    <property type="entry name" value="N-ACETYL-L-CITRULLINE DEACETYLASE"/>
    <property type="match status" value="1"/>
</dbReference>
<dbReference type="GO" id="GO:0046872">
    <property type="term" value="F:metal ion binding"/>
    <property type="evidence" value="ECO:0007669"/>
    <property type="project" value="UniProtKB-KW"/>
</dbReference>
<gene>
    <name evidence="11" type="primary">argE</name>
    <name evidence="11" type="ORF">DI556_11345</name>
</gene>
<dbReference type="Pfam" id="PF01546">
    <property type="entry name" value="Peptidase_M20"/>
    <property type="match status" value="1"/>
</dbReference>
<dbReference type="InterPro" id="IPR050072">
    <property type="entry name" value="Peptidase_M20A"/>
</dbReference>
<comment type="similarity">
    <text evidence="2">Belongs to the peptidase M20A family. ArgE subfamily.</text>
</comment>
<dbReference type="SUPFAM" id="SSF55031">
    <property type="entry name" value="Bacterial exopeptidase dimerisation domain"/>
    <property type="match status" value="1"/>
</dbReference>
<evidence type="ECO:0000259" key="10">
    <source>
        <dbReference type="Pfam" id="PF07687"/>
    </source>
</evidence>
<dbReference type="InterPro" id="IPR002933">
    <property type="entry name" value="Peptidase_M20"/>
</dbReference>
<evidence type="ECO:0000256" key="4">
    <source>
        <dbReference type="ARBA" id="ARBA00022571"/>
    </source>
</evidence>
<dbReference type="GO" id="GO:0006526">
    <property type="term" value="P:L-arginine biosynthetic process"/>
    <property type="evidence" value="ECO:0007669"/>
    <property type="project" value="UniProtKB-KW"/>
</dbReference>
<evidence type="ECO:0000313" key="12">
    <source>
        <dbReference type="Proteomes" id="UP000249185"/>
    </source>
</evidence>